<proteinExistence type="predicted"/>
<keyword evidence="4" id="KW-1185">Reference proteome</keyword>
<feature type="domain" description="Conserved hypothetical protein CHP02679 N terminus" evidence="2">
    <location>
        <begin position="42"/>
        <end position="237"/>
    </location>
</feature>
<name>A0A931N089_9NOCA</name>
<dbReference type="Proteomes" id="UP000655751">
    <property type="component" value="Unassembled WGS sequence"/>
</dbReference>
<dbReference type="InterPro" id="IPR024465">
    <property type="entry name" value="DUF2399"/>
</dbReference>
<feature type="domain" description="DUF2399" evidence="1">
    <location>
        <begin position="252"/>
        <end position="390"/>
    </location>
</feature>
<evidence type="ECO:0000259" key="2">
    <source>
        <dbReference type="Pfam" id="PF11796"/>
    </source>
</evidence>
<reference evidence="3" key="1">
    <citation type="submission" date="2020-11" db="EMBL/GenBank/DDBJ databases">
        <title>Nocardia NEAU-351.nov., a novel actinomycete isolated from the cow dung.</title>
        <authorList>
            <person name="Zhang X."/>
        </authorList>
    </citation>
    <scope>NUCLEOTIDE SEQUENCE</scope>
    <source>
        <strain evidence="3">NEAU-351</strain>
    </source>
</reference>
<evidence type="ECO:0000313" key="3">
    <source>
        <dbReference type="EMBL" id="MBH0776990.1"/>
    </source>
</evidence>
<organism evidence="3 4">
    <name type="scientific">Nocardia bovistercoris</name>
    <dbReference type="NCBI Taxonomy" id="2785916"/>
    <lineage>
        <taxon>Bacteria</taxon>
        <taxon>Bacillati</taxon>
        <taxon>Actinomycetota</taxon>
        <taxon>Actinomycetes</taxon>
        <taxon>Mycobacteriales</taxon>
        <taxon>Nocardiaceae</taxon>
        <taxon>Nocardia</taxon>
    </lineage>
</organism>
<accession>A0A931N089</accession>
<dbReference type="RefSeq" id="WP_196149330.1">
    <property type="nucleotide sequence ID" value="NZ_JADMLG010000004.1"/>
</dbReference>
<evidence type="ECO:0000313" key="4">
    <source>
        <dbReference type="Proteomes" id="UP000655751"/>
    </source>
</evidence>
<gene>
    <name evidence="3" type="ORF">IT779_11910</name>
</gene>
<protein>
    <submittedName>
        <fullName evidence="3">DUF2399 domain-containing protein</fullName>
    </submittedName>
</protein>
<dbReference type="Pfam" id="PF11796">
    <property type="entry name" value="DUF3323"/>
    <property type="match status" value="1"/>
</dbReference>
<dbReference type="EMBL" id="JADMLG010000004">
    <property type="protein sequence ID" value="MBH0776990.1"/>
    <property type="molecule type" value="Genomic_DNA"/>
</dbReference>
<dbReference type="Pfam" id="PF09664">
    <property type="entry name" value="DUF2399"/>
    <property type="match status" value="1"/>
</dbReference>
<sequence length="408" mass="43796">MDELPAGLRGWSVLAGPALVVRAIQRRVHRGGGLERGPLNVTLTVEQRREVGRLLGVDWEVSGKPVTLPALRSALAQHGLTVARFAELLHGGPLPVGRELRATRQEAEQRERRAVLDLFGAAGLPGEVCDRWLSGARAPKLGTGRALELAERAAVVWPLLPWTGPPKRLAQLAAESTGDAHALDHSTELGRTVARLVAIAGGITPPARPGREWRAAWASAGVRCDTVSSRVLVLNVPLDLTAGLRGGTPVWLTLRDLLTPWSFTHPPRTLFVCENPSVVEAAADELGDLCPPLVCTDGMPTLAALDLLSGAAEAGTAVRARADIDSAGFSILRTVRSVVPTARPWRFDTTTYASHFGLEGRTASWPADLHAEHGKDLHEEAILPLLLADLRDNFLRPDIPLSRGRVET</sequence>
<evidence type="ECO:0000259" key="1">
    <source>
        <dbReference type="Pfam" id="PF09664"/>
    </source>
</evidence>
<dbReference type="AlphaFoldDB" id="A0A931N089"/>
<comment type="caution">
    <text evidence="3">The sequence shown here is derived from an EMBL/GenBank/DDBJ whole genome shotgun (WGS) entry which is preliminary data.</text>
</comment>
<dbReference type="InterPro" id="IPR024466">
    <property type="entry name" value="CHP02679_N"/>
</dbReference>